<accession>A0AAV8V0T1</accession>
<evidence type="ECO:0000256" key="3">
    <source>
        <dbReference type="ARBA" id="ARBA00011881"/>
    </source>
</evidence>
<keyword evidence="7" id="KW-0547">Nucleotide-binding</keyword>
<reference evidence="13 14" key="1">
    <citation type="journal article" date="2023" name="Nat. Commun.">
        <title>Origin of minicircular mitochondrial genomes in red algae.</title>
        <authorList>
            <person name="Lee Y."/>
            <person name="Cho C.H."/>
            <person name="Lee Y.M."/>
            <person name="Park S.I."/>
            <person name="Yang J.H."/>
            <person name="West J.A."/>
            <person name="Bhattacharya D."/>
            <person name="Yoon H.S."/>
        </authorList>
    </citation>
    <scope>NUCLEOTIDE SEQUENCE [LARGE SCALE GENOMIC DNA]</scope>
    <source>
        <strain evidence="13 14">CCMP1338</strain>
        <tissue evidence="13">Whole cell</tissue>
    </source>
</reference>
<dbReference type="InterPro" id="IPR009453">
    <property type="entry name" value="ISN1"/>
</dbReference>
<comment type="cofactor">
    <cofactor evidence="1">
        <name>Mg(2+)</name>
        <dbReference type="ChEBI" id="CHEBI:18420"/>
    </cofactor>
</comment>
<evidence type="ECO:0000256" key="1">
    <source>
        <dbReference type="ARBA" id="ARBA00001946"/>
    </source>
</evidence>
<comment type="catalytic activity">
    <reaction evidence="12">
        <text>IMP + H2O = inosine + phosphate</text>
        <dbReference type="Rhea" id="RHEA:27718"/>
        <dbReference type="ChEBI" id="CHEBI:15377"/>
        <dbReference type="ChEBI" id="CHEBI:17596"/>
        <dbReference type="ChEBI" id="CHEBI:43474"/>
        <dbReference type="ChEBI" id="CHEBI:58053"/>
        <dbReference type="EC" id="3.1.3.99"/>
    </reaction>
</comment>
<evidence type="ECO:0000313" key="14">
    <source>
        <dbReference type="Proteomes" id="UP001157974"/>
    </source>
</evidence>
<evidence type="ECO:0000256" key="6">
    <source>
        <dbReference type="ARBA" id="ARBA00022723"/>
    </source>
</evidence>
<keyword evidence="11" id="KW-0546">Nucleotide metabolism</keyword>
<keyword evidence="10" id="KW-0460">Magnesium</keyword>
<keyword evidence="6" id="KW-0479">Metal-binding</keyword>
<dbReference type="PANTHER" id="PTHR28213:SF1">
    <property type="entry name" value="IMP-SPECIFIC 5'-NUCLEOTIDASE 1"/>
    <property type="match status" value="1"/>
</dbReference>
<dbReference type="GO" id="GO:0008253">
    <property type="term" value="F:5'-nucleotidase activity"/>
    <property type="evidence" value="ECO:0007669"/>
    <property type="project" value="InterPro"/>
</dbReference>
<dbReference type="GO" id="GO:0005524">
    <property type="term" value="F:ATP binding"/>
    <property type="evidence" value="ECO:0007669"/>
    <property type="project" value="UniProtKB-KW"/>
</dbReference>
<evidence type="ECO:0000256" key="8">
    <source>
        <dbReference type="ARBA" id="ARBA00022801"/>
    </source>
</evidence>
<evidence type="ECO:0000256" key="4">
    <source>
        <dbReference type="ARBA" id="ARBA00012894"/>
    </source>
</evidence>
<dbReference type="GO" id="GO:0071592">
    <property type="term" value="P:nicotinic acid riboside biosynthetic process"/>
    <property type="evidence" value="ECO:0007669"/>
    <property type="project" value="TreeGrafter"/>
</dbReference>
<dbReference type="GO" id="GO:0071590">
    <property type="term" value="P:nicotinamide riboside biosynthetic process"/>
    <property type="evidence" value="ECO:0007669"/>
    <property type="project" value="TreeGrafter"/>
</dbReference>
<dbReference type="Proteomes" id="UP001157974">
    <property type="component" value="Unassembled WGS sequence"/>
</dbReference>
<evidence type="ECO:0000256" key="11">
    <source>
        <dbReference type="ARBA" id="ARBA00023080"/>
    </source>
</evidence>
<evidence type="ECO:0000256" key="2">
    <source>
        <dbReference type="ARBA" id="ARBA00005307"/>
    </source>
</evidence>
<dbReference type="GO" id="GO:0000287">
    <property type="term" value="F:magnesium ion binding"/>
    <property type="evidence" value="ECO:0007669"/>
    <property type="project" value="InterPro"/>
</dbReference>
<evidence type="ECO:0000313" key="13">
    <source>
        <dbReference type="EMBL" id="KAJ8908449.1"/>
    </source>
</evidence>
<keyword evidence="8" id="KW-0378">Hydrolase</keyword>
<dbReference type="InterPro" id="IPR036412">
    <property type="entry name" value="HAD-like_sf"/>
</dbReference>
<dbReference type="GO" id="GO:0009117">
    <property type="term" value="P:nucleotide metabolic process"/>
    <property type="evidence" value="ECO:0007669"/>
    <property type="project" value="UniProtKB-KW"/>
</dbReference>
<evidence type="ECO:0000256" key="10">
    <source>
        <dbReference type="ARBA" id="ARBA00022842"/>
    </source>
</evidence>
<keyword evidence="9" id="KW-0067">ATP-binding</keyword>
<evidence type="ECO:0000256" key="7">
    <source>
        <dbReference type="ARBA" id="ARBA00022741"/>
    </source>
</evidence>
<evidence type="ECO:0000256" key="9">
    <source>
        <dbReference type="ARBA" id="ARBA00022840"/>
    </source>
</evidence>
<sequence>MDSMYSAHRVNYQLRAHRRDSLIEFIKTLLLPTMVMYAKGERKIRFEQYLGVFRSLEQLVDEHRERYELFIGKAQQGVFSSKLRDLVPEVGIFFTPLPLTIAFSIYDEQEAITARNFIPPSFNDIRHVLNIAQLYALRKTVKLITFDGDQTLYQDGGDFLPDSALVVHLISLLEKGVFVALVTAAGYENNPRKYESRLSGLLAGFKAHNLSEVAASKFFVLGGECNFLYKCKADYQLEVVRFESFATDEMLLWGSDQIVKVLDIAEASLRNGVEEMNLSYQVLRKARGVGLVCKGRSADREQLDELALRAKHDVNEAHLNIRVCAFNGGQDVWVDIGDKLVGVQALQGFLQCKPEETLHVGDQFLSTGNDIATRRACCTVWVSNPEETDKVLSLLEELSNLEGE</sequence>
<dbReference type="EMBL" id="JAMWBK010000001">
    <property type="protein sequence ID" value="KAJ8908449.1"/>
    <property type="molecule type" value="Genomic_DNA"/>
</dbReference>
<proteinExistence type="inferred from homology"/>
<keyword evidence="14" id="KW-1185">Reference proteome</keyword>
<comment type="similarity">
    <text evidence="2">Belongs to the ISN1 family.</text>
</comment>
<protein>
    <recommendedName>
        <fullName evidence="5">IMP-specific 5'-nucleotidase 1</fullName>
        <ecNumber evidence="4">3.1.3.99</ecNumber>
    </recommendedName>
</protein>
<dbReference type="PANTHER" id="PTHR28213">
    <property type="entry name" value="IMP-SPECIFIC 5'-NUCLEOTIDASE 1"/>
    <property type="match status" value="1"/>
</dbReference>
<gene>
    <name evidence="13" type="ORF">NDN08_005158</name>
</gene>
<dbReference type="GO" id="GO:0006190">
    <property type="term" value="P:inosine salvage"/>
    <property type="evidence" value="ECO:0007669"/>
    <property type="project" value="InterPro"/>
</dbReference>
<evidence type="ECO:0000256" key="12">
    <source>
        <dbReference type="ARBA" id="ARBA00047413"/>
    </source>
</evidence>
<dbReference type="Pfam" id="PF06437">
    <property type="entry name" value="ISN1"/>
    <property type="match status" value="1"/>
</dbReference>
<organism evidence="13 14">
    <name type="scientific">Rhodosorus marinus</name>
    <dbReference type="NCBI Taxonomy" id="101924"/>
    <lineage>
        <taxon>Eukaryota</taxon>
        <taxon>Rhodophyta</taxon>
        <taxon>Stylonematophyceae</taxon>
        <taxon>Stylonematales</taxon>
        <taxon>Stylonemataceae</taxon>
        <taxon>Rhodosorus</taxon>
    </lineage>
</organism>
<comment type="caution">
    <text evidence="13">The sequence shown here is derived from an EMBL/GenBank/DDBJ whole genome shotgun (WGS) entry which is preliminary data.</text>
</comment>
<dbReference type="EC" id="3.1.3.99" evidence="4"/>
<evidence type="ECO:0000256" key="5">
    <source>
        <dbReference type="ARBA" id="ARBA00015544"/>
    </source>
</evidence>
<dbReference type="AlphaFoldDB" id="A0AAV8V0T1"/>
<dbReference type="SUPFAM" id="SSF56784">
    <property type="entry name" value="HAD-like"/>
    <property type="match status" value="1"/>
</dbReference>
<comment type="subunit">
    <text evidence="3">Homotetramer.</text>
</comment>
<name>A0AAV8V0T1_9RHOD</name>